<dbReference type="PANTHER" id="PTHR30100">
    <property type="entry name" value="FATTY ACID/PHOSPHOLIPID SYNTHESIS PROTEIN PLSX"/>
    <property type="match status" value="1"/>
</dbReference>
<keyword evidence="11" id="KW-0012">Acyltransferase</keyword>
<dbReference type="EC" id="2.3.1.274" evidence="8 10"/>
<evidence type="ECO:0000256" key="2">
    <source>
        <dbReference type="ARBA" id="ARBA00022490"/>
    </source>
</evidence>
<comment type="subunit">
    <text evidence="9 10">Homodimer. Probably interacts with PlsY.</text>
</comment>
<name>A0A345UM33_9BACT</name>
<dbReference type="PANTHER" id="PTHR30100:SF1">
    <property type="entry name" value="PHOSPHATE ACYLTRANSFERASE"/>
    <property type="match status" value="1"/>
</dbReference>
<evidence type="ECO:0000256" key="7">
    <source>
        <dbReference type="ARBA" id="ARBA00023264"/>
    </source>
</evidence>
<gene>
    <name evidence="10" type="primary">plsX</name>
    <name evidence="11" type="ORF">CYPRO_2289</name>
</gene>
<dbReference type="InterPro" id="IPR012281">
    <property type="entry name" value="Phospholipid_synth_PlsX-like"/>
</dbReference>
<evidence type="ECO:0000256" key="8">
    <source>
        <dbReference type="ARBA" id="ARBA00024069"/>
    </source>
</evidence>
<dbReference type="NCBIfam" id="TIGR00182">
    <property type="entry name" value="plsX"/>
    <property type="match status" value="1"/>
</dbReference>
<keyword evidence="5 10" id="KW-0443">Lipid metabolism</keyword>
<evidence type="ECO:0000256" key="6">
    <source>
        <dbReference type="ARBA" id="ARBA00023209"/>
    </source>
</evidence>
<sequence>MLKIAIDAVGGDYYPQNPVKGAIMVLEEREDIHIILLGPEELVQNEIAKQGYSGDRLTVVNAPEIIGMDESPSVALKTKKHSSIAIGLTMHAQGKCDAFFSAGNTGALLGASMFILGKIEGVLRPTIGSIYPSIEGNKLMLDVGANIDVKPEALVQFGIMGKVFVENILGIKNPKLGLMNIGEEEEKGREAVRQAYAMLRERDDFVGNIEGRDVMKAKADVYICDGFVGNLLLKLGESIPENILEIIRRSERAKTLSKEELGLIKSVMLDALAPFDYQLIGGVPFLGINGVSMVGHGGSTPLAIKNSILSAEKIVLKKVNEQIKAALN</sequence>
<dbReference type="GO" id="GO:0005737">
    <property type="term" value="C:cytoplasm"/>
    <property type="evidence" value="ECO:0007669"/>
    <property type="project" value="UniProtKB-SubCell"/>
</dbReference>
<evidence type="ECO:0000256" key="9">
    <source>
        <dbReference type="ARBA" id="ARBA00046608"/>
    </source>
</evidence>
<dbReference type="GO" id="GO:0006633">
    <property type="term" value="P:fatty acid biosynthetic process"/>
    <property type="evidence" value="ECO:0007669"/>
    <property type="project" value="UniProtKB-UniRule"/>
</dbReference>
<dbReference type="InterPro" id="IPR003664">
    <property type="entry name" value="FA_synthesis"/>
</dbReference>
<evidence type="ECO:0000256" key="1">
    <source>
        <dbReference type="ARBA" id="ARBA00001232"/>
    </source>
</evidence>
<evidence type="ECO:0000313" key="11">
    <source>
        <dbReference type="EMBL" id="AXJ01535.1"/>
    </source>
</evidence>
<keyword evidence="12" id="KW-1185">Reference proteome</keyword>
<reference evidence="11 12" key="1">
    <citation type="submission" date="2018-03" db="EMBL/GenBank/DDBJ databases">
        <title>Phenotypic and genomic properties of Cyclonatronum proteinivorum gen. nov., sp. nov., a haloalkaliphilic bacteroidete from soda lakes possessing Na+-translocating rhodopsin.</title>
        <authorList>
            <person name="Toshchakov S.V."/>
            <person name="Korzhenkov A."/>
            <person name="Samarov N.I."/>
            <person name="Kublanov I.V."/>
            <person name="Muntyan M.S."/>
            <person name="Sorokin D.Y."/>
        </authorList>
    </citation>
    <scope>NUCLEOTIDE SEQUENCE [LARGE SCALE GENOMIC DNA]</scope>
    <source>
        <strain evidence="11 12">Omega</strain>
    </source>
</reference>
<comment type="catalytic activity">
    <reaction evidence="1 10">
        <text>a fatty acyl-[ACP] + phosphate = an acyl phosphate + holo-[ACP]</text>
        <dbReference type="Rhea" id="RHEA:42292"/>
        <dbReference type="Rhea" id="RHEA-COMP:9685"/>
        <dbReference type="Rhea" id="RHEA-COMP:14125"/>
        <dbReference type="ChEBI" id="CHEBI:43474"/>
        <dbReference type="ChEBI" id="CHEBI:59918"/>
        <dbReference type="ChEBI" id="CHEBI:64479"/>
        <dbReference type="ChEBI" id="CHEBI:138651"/>
        <dbReference type="EC" id="2.3.1.274"/>
    </reaction>
</comment>
<dbReference type="SUPFAM" id="SSF53659">
    <property type="entry name" value="Isocitrate/Isopropylmalate dehydrogenase-like"/>
    <property type="match status" value="1"/>
</dbReference>
<dbReference type="HAMAP" id="MF_00019">
    <property type="entry name" value="PlsX"/>
    <property type="match status" value="1"/>
</dbReference>
<comment type="similarity">
    <text evidence="10">Belongs to the PlsX family.</text>
</comment>
<dbReference type="RefSeq" id="WP_240644742.1">
    <property type="nucleotide sequence ID" value="NZ_CP027806.1"/>
</dbReference>
<proteinExistence type="inferred from homology"/>
<evidence type="ECO:0000256" key="5">
    <source>
        <dbReference type="ARBA" id="ARBA00023098"/>
    </source>
</evidence>
<dbReference type="PIRSF" id="PIRSF002465">
    <property type="entry name" value="Phsphlp_syn_PlsX"/>
    <property type="match status" value="1"/>
</dbReference>
<accession>A0A345UM33</accession>
<dbReference type="UniPathway" id="UPA00085"/>
<evidence type="ECO:0000256" key="4">
    <source>
        <dbReference type="ARBA" id="ARBA00022679"/>
    </source>
</evidence>
<organism evidence="11 12">
    <name type="scientific">Cyclonatronum proteinivorum</name>
    <dbReference type="NCBI Taxonomy" id="1457365"/>
    <lineage>
        <taxon>Bacteria</taxon>
        <taxon>Pseudomonadati</taxon>
        <taxon>Balneolota</taxon>
        <taxon>Balneolia</taxon>
        <taxon>Balneolales</taxon>
        <taxon>Cyclonatronaceae</taxon>
        <taxon>Cyclonatronum</taxon>
    </lineage>
</organism>
<evidence type="ECO:0000256" key="10">
    <source>
        <dbReference type="HAMAP-Rule" id="MF_00019"/>
    </source>
</evidence>
<keyword evidence="3 10" id="KW-0444">Lipid biosynthesis</keyword>
<evidence type="ECO:0000256" key="3">
    <source>
        <dbReference type="ARBA" id="ARBA00022516"/>
    </source>
</evidence>
<keyword evidence="4 10" id="KW-0808">Transferase</keyword>
<dbReference type="Gene3D" id="3.40.718.10">
    <property type="entry name" value="Isopropylmalate Dehydrogenase"/>
    <property type="match status" value="1"/>
</dbReference>
<dbReference type="Pfam" id="PF02504">
    <property type="entry name" value="FA_synthesis"/>
    <property type="match status" value="1"/>
</dbReference>
<dbReference type="KEGG" id="cprv:CYPRO_2289"/>
<dbReference type="EMBL" id="CP027806">
    <property type="protein sequence ID" value="AXJ01535.1"/>
    <property type="molecule type" value="Genomic_DNA"/>
</dbReference>
<protein>
    <recommendedName>
        <fullName evidence="8 10">Phosphate acyltransferase</fullName>
        <ecNumber evidence="8 10">2.3.1.274</ecNumber>
    </recommendedName>
    <alternativeName>
        <fullName evidence="10">Acyl-ACP phosphotransacylase</fullName>
    </alternativeName>
    <alternativeName>
        <fullName evidence="10">Acyl-[acyl-carrier-protein]--phosphate acyltransferase</fullName>
    </alternativeName>
    <alternativeName>
        <fullName evidence="10">Phosphate-acyl-ACP acyltransferase</fullName>
    </alternativeName>
</protein>
<keyword evidence="6 10" id="KW-0594">Phospholipid biosynthesis</keyword>
<dbReference type="GO" id="GO:0043811">
    <property type="term" value="F:phosphate:acyl-[acyl carrier protein] acyltransferase activity"/>
    <property type="evidence" value="ECO:0007669"/>
    <property type="project" value="UniProtKB-UniRule"/>
</dbReference>
<comment type="pathway">
    <text evidence="10">Lipid metabolism; phospholipid metabolism.</text>
</comment>
<dbReference type="GO" id="GO:0008654">
    <property type="term" value="P:phospholipid biosynthetic process"/>
    <property type="evidence" value="ECO:0007669"/>
    <property type="project" value="UniProtKB-KW"/>
</dbReference>
<comment type="function">
    <text evidence="10">Catalyzes the reversible formation of acyl-phosphate (acyl-PO(4)) from acyl-[acyl-carrier-protein] (acyl-ACP). This enzyme utilizes acyl-ACP as fatty acyl donor, but not acyl-CoA.</text>
</comment>
<dbReference type="AlphaFoldDB" id="A0A345UM33"/>
<keyword evidence="7 10" id="KW-1208">Phospholipid metabolism</keyword>
<comment type="subcellular location">
    <subcellularLocation>
        <location evidence="10">Cytoplasm</location>
    </subcellularLocation>
    <text evidence="10">Associated with the membrane possibly through PlsY.</text>
</comment>
<keyword evidence="2 10" id="KW-0963">Cytoplasm</keyword>
<evidence type="ECO:0000313" key="12">
    <source>
        <dbReference type="Proteomes" id="UP000254808"/>
    </source>
</evidence>
<dbReference type="Proteomes" id="UP000254808">
    <property type="component" value="Chromosome"/>
</dbReference>